<proteinExistence type="predicted"/>
<dbReference type="EMBL" id="GG738852">
    <property type="protein sequence ID" value="EFC48055.1"/>
    <property type="molecule type" value="Genomic_DNA"/>
</dbReference>
<sequence length="234" mass="25999">MYPHLTNNNMTLPYQQEEEPYGKSSAPLLEPPVIYAAASSTVGQQASINHFDNNASYNANEENPYSTKIIRVGSILLFVGTAIVTMFLLADFVAGTIYYTSTRYPNGSPRNAPAVSFVKFPLLALNAILLILSGVFGVLSTKNDSTRTARFSLLHVVFLSLGMLVFVWEFIFIYVSFFTTGYEFNTYSHGYHFIPFLVIFSLFSFIGVLCCGICCVSGVVRLRNIDLNIKETSI</sequence>
<dbReference type="Proteomes" id="UP000006671">
    <property type="component" value="Unassembled WGS sequence"/>
</dbReference>
<keyword evidence="1" id="KW-0812">Transmembrane</keyword>
<protein>
    <submittedName>
        <fullName evidence="2">Predicted protein</fullName>
    </submittedName>
</protein>
<organism evidence="3">
    <name type="scientific">Naegleria gruberi</name>
    <name type="common">Amoeba</name>
    <dbReference type="NCBI Taxonomy" id="5762"/>
    <lineage>
        <taxon>Eukaryota</taxon>
        <taxon>Discoba</taxon>
        <taxon>Heterolobosea</taxon>
        <taxon>Tetramitia</taxon>
        <taxon>Eutetramitia</taxon>
        <taxon>Vahlkampfiidae</taxon>
        <taxon>Naegleria</taxon>
    </lineage>
</organism>
<dbReference type="GeneID" id="8849676"/>
<keyword evidence="1" id="KW-0472">Membrane</keyword>
<feature type="transmembrane region" description="Helical" evidence="1">
    <location>
        <begin position="120"/>
        <end position="139"/>
    </location>
</feature>
<dbReference type="KEGG" id="ngr:NAEGRDRAFT_64034"/>
<feature type="transmembrane region" description="Helical" evidence="1">
    <location>
        <begin position="151"/>
        <end position="173"/>
    </location>
</feature>
<accession>D2V570</accession>
<evidence type="ECO:0000313" key="2">
    <source>
        <dbReference type="EMBL" id="EFC48055.1"/>
    </source>
</evidence>
<reference evidence="2 3" key="1">
    <citation type="journal article" date="2010" name="Cell">
        <title>The genome of Naegleria gruberi illuminates early eukaryotic versatility.</title>
        <authorList>
            <person name="Fritz-Laylin L.K."/>
            <person name="Prochnik S.E."/>
            <person name="Ginger M.L."/>
            <person name="Dacks J.B."/>
            <person name="Carpenter M.L."/>
            <person name="Field M.C."/>
            <person name="Kuo A."/>
            <person name="Paredez A."/>
            <person name="Chapman J."/>
            <person name="Pham J."/>
            <person name="Shu S."/>
            <person name="Neupane R."/>
            <person name="Cipriano M."/>
            <person name="Mancuso J."/>
            <person name="Tu H."/>
            <person name="Salamov A."/>
            <person name="Lindquist E."/>
            <person name="Shapiro H."/>
            <person name="Lucas S."/>
            <person name="Grigoriev I.V."/>
            <person name="Cande W.Z."/>
            <person name="Fulton C."/>
            <person name="Rokhsar D.S."/>
            <person name="Dawson S.C."/>
        </authorList>
    </citation>
    <scope>NUCLEOTIDE SEQUENCE [LARGE SCALE GENOMIC DNA]</scope>
    <source>
        <strain evidence="2 3">NEG-M</strain>
    </source>
</reference>
<keyword evidence="3" id="KW-1185">Reference proteome</keyword>
<dbReference type="VEuPathDB" id="AmoebaDB:NAEGRDRAFT_64034"/>
<evidence type="ECO:0000313" key="3">
    <source>
        <dbReference type="Proteomes" id="UP000006671"/>
    </source>
</evidence>
<evidence type="ECO:0000256" key="1">
    <source>
        <dbReference type="SAM" id="Phobius"/>
    </source>
</evidence>
<name>D2V570_NAEGR</name>
<feature type="transmembrane region" description="Helical" evidence="1">
    <location>
        <begin position="193"/>
        <end position="220"/>
    </location>
</feature>
<gene>
    <name evidence="2" type="ORF">NAEGRDRAFT_64034</name>
</gene>
<dbReference type="InParanoid" id="D2V570"/>
<keyword evidence="1" id="KW-1133">Transmembrane helix</keyword>
<feature type="transmembrane region" description="Helical" evidence="1">
    <location>
        <begin position="75"/>
        <end position="100"/>
    </location>
</feature>
<dbReference type="RefSeq" id="XP_002680799.1">
    <property type="nucleotide sequence ID" value="XM_002680753.1"/>
</dbReference>
<dbReference type="AlphaFoldDB" id="D2V570"/>